<gene>
    <name evidence="11" type="ORF">DH2020_018875</name>
</gene>
<protein>
    <recommendedName>
        <fullName evidence="13">RING-type E3 ubiquitin transferase</fullName>
    </recommendedName>
</protein>
<keyword evidence="4" id="KW-0238">DNA-binding</keyword>
<dbReference type="PROSITE" id="PS51015">
    <property type="entry name" value="YDG"/>
    <property type="match status" value="1"/>
</dbReference>
<dbReference type="SMART" id="SM00466">
    <property type="entry name" value="SRA"/>
    <property type="match status" value="1"/>
</dbReference>
<evidence type="ECO:0000256" key="1">
    <source>
        <dbReference type="ARBA" id="ARBA00022723"/>
    </source>
</evidence>
<feature type="domain" description="YDG" evidence="10">
    <location>
        <begin position="269"/>
        <end position="446"/>
    </location>
</feature>
<keyword evidence="5 7" id="KW-0539">Nucleus</keyword>
<comment type="subcellular location">
    <subcellularLocation>
        <location evidence="7">Nucleus</location>
    </subcellularLocation>
</comment>
<keyword evidence="12" id="KW-1185">Reference proteome</keyword>
<dbReference type="Pfam" id="PF00097">
    <property type="entry name" value="zf-C3HC4"/>
    <property type="match status" value="1"/>
</dbReference>
<comment type="caution">
    <text evidence="11">The sequence shown here is derived from an EMBL/GenBank/DDBJ whole genome shotgun (WGS) entry which is preliminary data.</text>
</comment>
<dbReference type="InterPro" id="IPR019786">
    <property type="entry name" value="Zinc_finger_PHD-type_CS"/>
</dbReference>
<dbReference type="InterPro" id="IPR045134">
    <property type="entry name" value="UHRF1/2-like"/>
</dbReference>
<evidence type="ECO:0000313" key="11">
    <source>
        <dbReference type="EMBL" id="KAK6147963.1"/>
    </source>
</evidence>
<dbReference type="SUPFAM" id="SSF57850">
    <property type="entry name" value="RING/U-box"/>
    <property type="match status" value="1"/>
</dbReference>
<evidence type="ECO:0000256" key="3">
    <source>
        <dbReference type="ARBA" id="ARBA00022833"/>
    </source>
</evidence>
<keyword evidence="2 6" id="KW-0863">Zinc-finger</keyword>
<organism evidence="11 12">
    <name type="scientific">Rehmannia glutinosa</name>
    <name type="common">Chinese foxglove</name>
    <dbReference type="NCBI Taxonomy" id="99300"/>
    <lineage>
        <taxon>Eukaryota</taxon>
        <taxon>Viridiplantae</taxon>
        <taxon>Streptophyta</taxon>
        <taxon>Embryophyta</taxon>
        <taxon>Tracheophyta</taxon>
        <taxon>Spermatophyta</taxon>
        <taxon>Magnoliopsida</taxon>
        <taxon>eudicotyledons</taxon>
        <taxon>Gunneridae</taxon>
        <taxon>Pentapetalae</taxon>
        <taxon>asterids</taxon>
        <taxon>lamiids</taxon>
        <taxon>Lamiales</taxon>
        <taxon>Orobanchaceae</taxon>
        <taxon>Rehmannieae</taxon>
        <taxon>Rehmannia</taxon>
    </lineage>
</organism>
<evidence type="ECO:0000256" key="7">
    <source>
        <dbReference type="PROSITE-ProRule" id="PRU00358"/>
    </source>
</evidence>
<evidence type="ECO:0000313" key="12">
    <source>
        <dbReference type="Proteomes" id="UP001318860"/>
    </source>
</evidence>
<dbReference type="Pfam" id="PF02182">
    <property type="entry name" value="SAD_SRA"/>
    <property type="match status" value="1"/>
</dbReference>
<reference evidence="11 12" key="1">
    <citation type="journal article" date="2021" name="Comput. Struct. Biotechnol. J.">
        <title>De novo genome assembly of the potent medicinal plant Rehmannia glutinosa using nanopore technology.</title>
        <authorList>
            <person name="Ma L."/>
            <person name="Dong C."/>
            <person name="Song C."/>
            <person name="Wang X."/>
            <person name="Zheng X."/>
            <person name="Niu Y."/>
            <person name="Chen S."/>
            <person name="Feng W."/>
        </authorList>
    </citation>
    <scope>NUCLEOTIDE SEQUENCE [LARGE SCALE GENOMIC DNA]</scope>
    <source>
        <strain evidence="11">DH-2019</strain>
    </source>
</reference>
<evidence type="ECO:0000259" key="10">
    <source>
        <dbReference type="PROSITE" id="PS51015"/>
    </source>
</evidence>
<evidence type="ECO:0000259" key="9">
    <source>
        <dbReference type="PROSITE" id="PS50089"/>
    </source>
</evidence>
<dbReference type="PROSITE" id="PS50089">
    <property type="entry name" value="ZF_RING_2"/>
    <property type="match status" value="1"/>
</dbReference>
<dbReference type="Proteomes" id="UP001318860">
    <property type="component" value="Unassembled WGS sequence"/>
</dbReference>
<keyword evidence="1" id="KW-0479">Metal-binding</keyword>
<evidence type="ECO:0000256" key="2">
    <source>
        <dbReference type="ARBA" id="ARBA00022771"/>
    </source>
</evidence>
<dbReference type="InterPro" id="IPR001841">
    <property type="entry name" value="Znf_RING"/>
</dbReference>
<dbReference type="PANTHER" id="PTHR14140">
    <property type="entry name" value="E3 UBIQUITIN-PROTEIN LIGASE UHRF-RELATED"/>
    <property type="match status" value="1"/>
</dbReference>
<dbReference type="SMART" id="SM00184">
    <property type="entry name" value="RING"/>
    <property type="match status" value="2"/>
</dbReference>
<dbReference type="InterPro" id="IPR018957">
    <property type="entry name" value="Znf_C3HC4_RING-type"/>
</dbReference>
<sequence>MVKASPQLPLNADGICMLCKVKPAEEATLTCVTCATPWHVDCLSVLPETMASALKFECPDCSGDGLDGGPAPTDLEKNDLFTRIREIEADDSLSEKEKARRRQHLLSGKMEIDDEDGKGNGEINEEKTSDILGVLGESFKCSYCMELPERPVTTPCGHNFCLKCFEKWIKQGKRTCVKCRCSIPTKMASQPRINSTLVSAIRMAKLSRSITSGGPQIVYRFLHNQDRPDKAFTTERAQRAGMANAASGRIFVTVPKDHFGPIPPENDPERNQGVLVGESWDLRMDCRQWGVHYPPVAGIAGRAHYGAQSVVISGGYEDDEDNGEWFIYTGRCRLLLHFSYHSVHTYCDTCMFSLLFEHGSGGRDLSGNKRTNKEQSFDQEFKEQNQSLRVSCDKGYPVRVVRSEKDKRSSYAPEKGYRYDGVYRIEKCWRKAGKQGFKVCRYLFVRCDNEPAPWTSDEHGDRPRQLPVIPELKHAIDVTERKESPSWDYDEVACCWKWKRPPPPSEERVVHVNPEDRENTRKLIRKSQTISMREKLLRGFCCLICDKVMNLPLQLPVLITFVSLVWKTNLLAKHFPKKGSAKMDENRSQKNVLNCPACPTDISEFLQNPQVNREIMEVIERLQSEIDKERGSQPQRKLTPTRRTRKLTQTTYQMKKHKET</sequence>
<feature type="domain" description="RING-type" evidence="9">
    <location>
        <begin position="141"/>
        <end position="180"/>
    </location>
</feature>
<dbReference type="InterPro" id="IPR013083">
    <property type="entry name" value="Znf_RING/FYVE/PHD"/>
</dbReference>
<keyword evidence="3" id="KW-0862">Zinc</keyword>
<dbReference type="InterPro" id="IPR036987">
    <property type="entry name" value="SRA-YDG_sf"/>
</dbReference>
<dbReference type="InterPro" id="IPR047498">
    <property type="entry name" value="RING-HC_ORTHRUS_rpt1"/>
</dbReference>
<dbReference type="EMBL" id="JABTTQ020000010">
    <property type="protein sequence ID" value="KAK6147963.1"/>
    <property type="molecule type" value="Genomic_DNA"/>
</dbReference>
<feature type="region of interest" description="Disordered" evidence="8">
    <location>
        <begin position="92"/>
        <end position="125"/>
    </location>
</feature>
<evidence type="ECO:0000256" key="6">
    <source>
        <dbReference type="PROSITE-ProRule" id="PRU00175"/>
    </source>
</evidence>
<proteinExistence type="predicted"/>
<evidence type="ECO:0008006" key="13">
    <source>
        <dbReference type="Google" id="ProtNLM"/>
    </source>
</evidence>
<dbReference type="Gene3D" id="2.30.280.10">
    <property type="entry name" value="SRA-YDG"/>
    <property type="match status" value="1"/>
</dbReference>
<dbReference type="InterPro" id="IPR015947">
    <property type="entry name" value="PUA-like_sf"/>
</dbReference>
<evidence type="ECO:0000256" key="8">
    <source>
        <dbReference type="SAM" id="MobiDB-lite"/>
    </source>
</evidence>
<evidence type="ECO:0000256" key="5">
    <source>
        <dbReference type="ARBA" id="ARBA00023242"/>
    </source>
</evidence>
<feature type="region of interest" description="Disordered" evidence="8">
    <location>
        <begin position="626"/>
        <end position="660"/>
    </location>
</feature>
<dbReference type="InterPro" id="IPR003105">
    <property type="entry name" value="SRA_YDG"/>
</dbReference>
<dbReference type="PANTHER" id="PTHR14140:SF27">
    <property type="entry name" value="OS04G0289800 PROTEIN"/>
    <property type="match status" value="1"/>
</dbReference>
<dbReference type="PROSITE" id="PS01359">
    <property type="entry name" value="ZF_PHD_1"/>
    <property type="match status" value="1"/>
</dbReference>
<evidence type="ECO:0000256" key="4">
    <source>
        <dbReference type="ARBA" id="ARBA00023125"/>
    </source>
</evidence>
<accession>A0ABR0WM83</accession>
<name>A0ABR0WM83_REHGL</name>
<dbReference type="SUPFAM" id="SSF57903">
    <property type="entry name" value="FYVE/PHD zinc finger"/>
    <property type="match status" value="1"/>
</dbReference>
<dbReference type="SUPFAM" id="SSF88697">
    <property type="entry name" value="PUA domain-like"/>
    <property type="match status" value="2"/>
</dbReference>
<dbReference type="InterPro" id="IPR011011">
    <property type="entry name" value="Znf_FYVE_PHD"/>
</dbReference>
<dbReference type="CDD" id="cd23138">
    <property type="entry name" value="RING-HC_ORTHRUS_rpt1"/>
    <property type="match status" value="1"/>
</dbReference>
<dbReference type="Gene3D" id="3.30.40.10">
    <property type="entry name" value="Zinc/RING finger domain, C3HC4 (zinc finger)"/>
    <property type="match status" value="2"/>
</dbReference>